<keyword evidence="2 12" id="KW-0245">EGF-like domain</keyword>
<evidence type="ECO:0000256" key="16">
    <source>
        <dbReference type="SAM" id="SignalP"/>
    </source>
</evidence>
<gene>
    <name evidence="21" type="ORF">R5R35_009634</name>
</gene>
<dbReference type="GO" id="GO:0016318">
    <property type="term" value="P:ommatidial rotation"/>
    <property type="evidence" value="ECO:0007669"/>
    <property type="project" value="UniProtKB-ARBA"/>
</dbReference>
<dbReference type="PROSITE" id="PS50025">
    <property type="entry name" value="LAM_G_DOMAIN"/>
    <property type="match status" value="3"/>
</dbReference>
<keyword evidence="8 12" id="KW-1015">Disulfide bond</keyword>
<dbReference type="SUPFAM" id="SSF49899">
    <property type="entry name" value="Concanavalin A-like lectins/glucanases"/>
    <property type="match status" value="3"/>
</dbReference>
<proteinExistence type="predicted"/>
<dbReference type="GO" id="GO:0120035">
    <property type="term" value="P:regulation of plasma membrane bounded cell projection organization"/>
    <property type="evidence" value="ECO:0007669"/>
    <property type="project" value="UniProtKB-ARBA"/>
</dbReference>
<feature type="disulfide bond" evidence="12">
    <location>
        <begin position="1333"/>
        <end position="1342"/>
    </location>
</feature>
<dbReference type="FunFam" id="2.10.25.10:FF:000095">
    <property type="entry name" value="Notch, isoform B"/>
    <property type="match status" value="2"/>
</dbReference>
<dbReference type="GO" id="GO:0061024">
    <property type="term" value="P:membrane organization"/>
    <property type="evidence" value="ECO:0007669"/>
    <property type="project" value="UniProtKB-ARBA"/>
</dbReference>
<dbReference type="GO" id="GO:0045202">
    <property type="term" value="C:synapse"/>
    <property type="evidence" value="ECO:0007669"/>
    <property type="project" value="UniProtKB-SubCell"/>
</dbReference>
<comment type="subcellular location">
    <subcellularLocation>
        <location evidence="1">Cell membrane</location>
        <topology evidence="1">Single-pass type II membrane protein</topology>
    </subcellularLocation>
    <subcellularLocation>
        <location evidence="11">Synapse</location>
    </subcellularLocation>
</comment>
<dbReference type="GO" id="GO:0005576">
    <property type="term" value="C:extracellular region"/>
    <property type="evidence" value="ECO:0007669"/>
    <property type="project" value="TreeGrafter"/>
</dbReference>
<sequence length="1826" mass="196618">MGARGPAVMGALPLALLVLGASLSLACYVFPADTPDPCRGRSCNFGARCVAAADGRSATCECPSACPSYGDHAGSRPVCGSDGVDYPNQCELRRAACASSADIAVKFHGKCDPCEAVQCQPPEVCQLDEERQPVCRCGETCSLELTPVCATDGKTYANECTLRQQSCRSRSALRLLYRGKCSTGVNPCNAQRCQPGEECVINKMGIATCECPPECEPVMRPVCGRDGRTYPSACELRRAACLAKRHLDVAHAGACGGQGPCATHVCEFGAQCVERAGQAACVCPSCSAEFDPVCGSDGISYDNECRLRLEACQHRRHIKLLYKGRCTGCETSKCEHYSVCESDGNGAARCVCPQQCVGGGPAVCGTDGNNYASECAMRVAACRAKAFVMVAYKGDCDLCRDIKCHFGARCEAGECVCPTNCSAGAGPKAGAAPAPAGGEQVAEPVCASNMETYANECELQRASCLQPPGAPPLHVIFFGDCRERLGPALTTATPPSLQKGIPARAGAPPTARPALTHAHAHGAAAGRVVTAVAAGGGGGGGGGAMHPNGIPAAGVPGSAAEREACRDIRCDFDATCELGPDNFPRCSCLFDCSVAAAVGADTKPVCASDLRVYPSLCAMKMEGCQRQEELRLRPLELCEGMEVKPCNGESPLVDPGSGREFDCGSGPGRQDCPPDSYCHQTPHFARCCKKAENSNLKNCEDSWFGCCPDGKTPALGADNAGCPSQCGCNKLGSYSGTCDPLTQQCSCKPGVGGPKCDRCEPGYWGLPKISEGHQGCIPCGCSKFGSVRDDCEQMTGRCVCKPGIQGQKCTICTEHNKILGPNGCTSDSTTPVPTSCSELTCYFGATCEEHGGQAECVCRSTCSEDSGNMQVVCGNDGETYGSECQLKLFACRYQKDIVVQALGPCKEEMFTGTEWPIKRSTAHRYTEPEDVSSPLYKSTRHLLIPDPPSNRFYYNSHNQEETNSLTSASLHHFGPGRNNANDIYYAAGYRPTPATIRVVTALLGDLCTTDMDCGVRNSRCVGGACLCPEGFAETSDRQECLANFHACNSQPCHQGGVCHDLLHGGFRCECLHPWGGQTCDTPVIERAYDIPAFDGRSYVRLKRLKAYNKLSLEVEFKTYANDGIILYNQQKADGTGDFVSLAIVNGFVEFRYNLGNGPVVITSLDKVEMKKFHRVIIKRYHRDGMLKLDDFEDVAGQSQGTLKALDLAEDAFIGYVPTNVSKVFENIGTTTGLMGCIRKLKVGRRLVELHEGLDSLVEEASGVHECGENPCSSMPCHHGGTCHAIDSEHYRCACTEHFTGNYCESRVNPCLSNPCTFGSTCEALPQGGFMCKCPPGRKGKSCQDLDAELHEIFVPDFSGNSYIEFPRLEGVSRAFSLEVWFMSRINDGVLIYNGQLANGKGDFISLNIVKGHVQFRFDLGSGIANITSENVITPGQWHAVKVTRVNQEGTLQLDEGVISKGSSGASLTELNLELPFYLGGISSLAEINRDANIVSGLDGAIQRLIVNGYSLDNLGERPTSIGNPRAHNIKQYQGLPCPPDPSSNPCLNGGICQPLLNLYACKCPLKYGGKHCEESVDALDMERPIRFTGETFYQYANKVDKSTNTSISTNETHVEIDNETDGMNESEEEEEEEEDEMYNEYEIDGEGDMYDEDDVDFFNKGRKGERTNRYEITFRTLEPNGLLLWLNKGKTLQSDYLSIAIVNGYLELSFNLGKQQNLLLAKSKVHVSDGSWHTALIHRRKRHGYIQVDGESPVRCIAQPGATVLNTNGRLWLGGAPTLPSGLPAPYYMGFKGCIDKIKVSRKPLDMLQRLGNDRTLIQFCHDNDV</sequence>
<feature type="domain" description="EGF-like" evidence="18">
    <location>
        <begin position="1043"/>
        <end position="1080"/>
    </location>
</feature>
<dbReference type="GO" id="GO:0043113">
    <property type="term" value="P:receptor clustering"/>
    <property type="evidence" value="ECO:0007669"/>
    <property type="project" value="UniProtKB-ARBA"/>
</dbReference>
<evidence type="ECO:0000256" key="14">
    <source>
        <dbReference type="PROSITE-ProRule" id="PRU00460"/>
    </source>
</evidence>
<keyword evidence="14" id="KW-0424">Laminin EGF-like domain</keyword>
<dbReference type="GO" id="GO:0005509">
    <property type="term" value="F:calcium ion binding"/>
    <property type="evidence" value="ECO:0007669"/>
    <property type="project" value="InterPro"/>
</dbReference>
<keyword evidence="6" id="KW-0654">Proteoglycan</keyword>
<dbReference type="Pfam" id="PF07648">
    <property type="entry name" value="Kazal_2"/>
    <property type="match status" value="8"/>
</dbReference>
<dbReference type="PANTHER" id="PTHR10913">
    <property type="entry name" value="FOLLISTATIN-RELATED"/>
    <property type="match status" value="1"/>
</dbReference>
<evidence type="ECO:0000256" key="8">
    <source>
        <dbReference type="ARBA" id="ARBA00023157"/>
    </source>
</evidence>
<dbReference type="GO" id="GO:0005911">
    <property type="term" value="C:cell-cell junction"/>
    <property type="evidence" value="ECO:0007669"/>
    <property type="project" value="UniProtKB-ARBA"/>
</dbReference>
<feature type="domain" description="Laminin EGF-like" evidence="19">
    <location>
        <begin position="726"/>
        <end position="778"/>
    </location>
</feature>
<evidence type="ECO:0000256" key="2">
    <source>
        <dbReference type="ARBA" id="ARBA00022536"/>
    </source>
</evidence>
<dbReference type="CDD" id="cd00110">
    <property type="entry name" value="LamG"/>
    <property type="match status" value="3"/>
</dbReference>
<evidence type="ECO:0000259" key="17">
    <source>
        <dbReference type="PROSITE" id="PS50025"/>
    </source>
</evidence>
<organism evidence="21 22">
    <name type="scientific">Gryllus longicercus</name>
    <dbReference type="NCBI Taxonomy" id="2509291"/>
    <lineage>
        <taxon>Eukaryota</taxon>
        <taxon>Metazoa</taxon>
        <taxon>Ecdysozoa</taxon>
        <taxon>Arthropoda</taxon>
        <taxon>Hexapoda</taxon>
        <taxon>Insecta</taxon>
        <taxon>Pterygota</taxon>
        <taxon>Neoptera</taxon>
        <taxon>Polyneoptera</taxon>
        <taxon>Orthoptera</taxon>
        <taxon>Ensifera</taxon>
        <taxon>Gryllidea</taxon>
        <taxon>Grylloidea</taxon>
        <taxon>Gryllidae</taxon>
        <taxon>Gryllinae</taxon>
        <taxon>Gryllus</taxon>
    </lineage>
</organism>
<dbReference type="SUPFAM" id="SSF57196">
    <property type="entry name" value="EGF/Laminin"/>
    <property type="match status" value="3"/>
</dbReference>
<feature type="signal peptide" evidence="16">
    <location>
        <begin position="1"/>
        <end position="26"/>
    </location>
</feature>
<dbReference type="SMART" id="SM00274">
    <property type="entry name" value="FOLN"/>
    <property type="match status" value="8"/>
</dbReference>
<feature type="disulfide bond" evidence="14">
    <location>
        <begin position="747"/>
        <end position="756"/>
    </location>
</feature>
<dbReference type="InterPro" id="IPR036058">
    <property type="entry name" value="Kazal_dom_sf"/>
</dbReference>
<feature type="region of interest" description="Disordered" evidence="15">
    <location>
        <begin position="492"/>
        <end position="513"/>
    </location>
</feature>
<keyword evidence="22" id="KW-1185">Reference proteome</keyword>
<dbReference type="Gene3D" id="2.60.120.200">
    <property type="match status" value="3"/>
</dbReference>
<dbReference type="GO" id="GO:0007411">
    <property type="term" value="P:axon guidance"/>
    <property type="evidence" value="ECO:0007669"/>
    <property type="project" value="UniProtKB-ARBA"/>
</dbReference>
<feature type="domain" description="Kazal-like" evidence="20">
    <location>
        <begin position="54"/>
        <end position="113"/>
    </location>
</feature>
<evidence type="ECO:0000256" key="1">
    <source>
        <dbReference type="ARBA" id="ARBA00004401"/>
    </source>
</evidence>
<keyword evidence="3 16" id="KW-0732">Signal</keyword>
<dbReference type="GO" id="GO:0048056">
    <property type="term" value="P:R3/R4 cell differentiation"/>
    <property type="evidence" value="ECO:0007669"/>
    <property type="project" value="UniProtKB-ARBA"/>
</dbReference>
<name>A0AAN9VD44_9ORTH</name>
<evidence type="ECO:0000256" key="7">
    <source>
        <dbReference type="ARBA" id="ARBA00023018"/>
    </source>
</evidence>
<dbReference type="PRINTS" id="PR00011">
    <property type="entry name" value="EGFLAMININ"/>
</dbReference>
<feature type="compositionally biased region" description="Low complexity" evidence="15">
    <location>
        <begin position="502"/>
        <end position="513"/>
    </location>
</feature>
<dbReference type="GO" id="GO:0050808">
    <property type="term" value="P:synapse organization"/>
    <property type="evidence" value="ECO:0007669"/>
    <property type="project" value="UniProtKB-ARBA"/>
</dbReference>
<keyword evidence="5" id="KW-0221">Differentiation</keyword>
<dbReference type="CDD" id="cd00054">
    <property type="entry name" value="EGF_CA"/>
    <property type="match status" value="3"/>
</dbReference>
<dbReference type="CDD" id="cd00104">
    <property type="entry name" value="KAZAL_FS"/>
    <property type="match status" value="7"/>
</dbReference>
<dbReference type="PROSITE" id="PS51465">
    <property type="entry name" value="KAZAL_2"/>
    <property type="match status" value="7"/>
</dbReference>
<feature type="disulfide bond" evidence="12">
    <location>
        <begin position="1070"/>
        <end position="1079"/>
    </location>
</feature>
<feature type="domain" description="Kazal-like" evidence="20">
    <location>
        <begin position="282"/>
        <end position="328"/>
    </location>
</feature>
<feature type="disulfide bond" evidence="13">
    <location>
        <begin position="1794"/>
        <end position="1821"/>
    </location>
</feature>
<dbReference type="Pfam" id="PF00053">
    <property type="entry name" value="EGF_laminin"/>
    <property type="match status" value="2"/>
</dbReference>
<dbReference type="FunFam" id="3.30.60.30:FF:000040">
    <property type="entry name" value="Agrin, putative"/>
    <property type="match status" value="1"/>
</dbReference>
<dbReference type="GO" id="GO:0005604">
    <property type="term" value="C:basement membrane"/>
    <property type="evidence" value="ECO:0007669"/>
    <property type="project" value="UniProtKB-ARBA"/>
</dbReference>
<dbReference type="SMART" id="SM00282">
    <property type="entry name" value="LamG"/>
    <property type="match status" value="3"/>
</dbReference>
<dbReference type="InterPro" id="IPR000742">
    <property type="entry name" value="EGF"/>
</dbReference>
<feature type="disulfide bond" evidence="12">
    <location>
        <begin position="1563"/>
        <end position="1572"/>
    </location>
</feature>
<dbReference type="PROSITE" id="PS00022">
    <property type="entry name" value="EGF_1"/>
    <property type="match status" value="4"/>
</dbReference>
<evidence type="ECO:0000256" key="13">
    <source>
        <dbReference type="PROSITE-ProRule" id="PRU00122"/>
    </source>
</evidence>
<dbReference type="SUPFAM" id="SSF100895">
    <property type="entry name" value="Kazal-type serine protease inhibitors"/>
    <property type="match status" value="8"/>
</dbReference>
<dbReference type="FunFam" id="2.10.25.10:FF:000012">
    <property type="entry name" value="Delta-like protein"/>
    <property type="match status" value="1"/>
</dbReference>
<dbReference type="PROSITE" id="PS01186">
    <property type="entry name" value="EGF_2"/>
    <property type="match status" value="1"/>
</dbReference>
<dbReference type="SMART" id="SM00179">
    <property type="entry name" value="EGF_CA"/>
    <property type="match status" value="4"/>
</dbReference>
<feature type="domain" description="EGF-like" evidence="18">
    <location>
        <begin position="1306"/>
        <end position="1343"/>
    </location>
</feature>
<dbReference type="PROSITE" id="PS51257">
    <property type="entry name" value="PROKAR_LIPOPROTEIN"/>
    <property type="match status" value="1"/>
</dbReference>
<feature type="domain" description="Laminin G" evidence="17">
    <location>
        <begin position="1640"/>
        <end position="1821"/>
    </location>
</feature>
<dbReference type="Pfam" id="PF00008">
    <property type="entry name" value="EGF"/>
    <property type="match status" value="2"/>
</dbReference>
<feature type="domain" description="Kazal-like" evidence="20">
    <location>
        <begin position="129"/>
        <end position="183"/>
    </location>
</feature>
<dbReference type="GO" id="GO:0040008">
    <property type="term" value="P:regulation of growth"/>
    <property type="evidence" value="ECO:0007669"/>
    <property type="project" value="UniProtKB-ARBA"/>
</dbReference>
<dbReference type="InterPro" id="IPR003884">
    <property type="entry name" value="FacI_MAC"/>
</dbReference>
<dbReference type="InterPro" id="IPR001881">
    <property type="entry name" value="EGF-like_Ca-bd_dom"/>
</dbReference>
<dbReference type="PROSITE" id="PS50026">
    <property type="entry name" value="EGF_3"/>
    <property type="match status" value="4"/>
</dbReference>
<dbReference type="Proteomes" id="UP001378592">
    <property type="component" value="Unassembled WGS sequence"/>
</dbReference>
<feature type="domain" description="Kazal-like" evidence="20">
    <location>
        <begin position="850"/>
        <end position="907"/>
    </location>
</feature>
<evidence type="ECO:0000256" key="11">
    <source>
        <dbReference type="ARBA" id="ARBA00034103"/>
    </source>
</evidence>
<dbReference type="InterPro" id="IPR050653">
    <property type="entry name" value="Prot_Inhib_GrowthFact_Antg"/>
</dbReference>
<dbReference type="Gene3D" id="2.10.25.10">
    <property type="entry name" value="Laminin"/>
    <property type="match status" value="6"/>
</dbReference>
<feature type="disulfide bond" evidence="12">
    <location>
        <begin position="1294"/>
        <end position="1303"/>
    </location>
</feature>
<dbReference type="PROSITE" id="PS50027">
    <property type="entry name" value="EGF_LAM_2"/>
    <property type="match status" value="1"/>
</dbReference>
<dbReference type="PANTHER" id="PTHR10913:SF78">
    <property type="entry name" value="AGRIN"/>
    <property type="match status" value="1"/>
</dbReference>
<feature type="region of interest" description="Disordered" evidence="15">
    <location>
        <begin position="1617"/>
        <end position="1638"/>
    </location>
</feature>
<dbReference type="SMART" id="SM00057">
    <property type="entry name" value="FIMAC"/>
    <property type="match status" value="4"/>
</dbReference>
<dbReference type="FunFam" id="2.10.25.10:FF:000140">
    <property type="entry name" value="Transmembrane agrin"/>
    <property type="match status" value="1"/>
</dbReference>
<feature type="domain" description="Kazal-like" evidence="20">
    <location>
        <begin position="330"/>
        <end position="398"/>
    </location>
</feature>
<keyword evidence="4" id="KW-0677">Repeat</keyword>
<evidence type="ECO:0000256" key="12">
    <source>
        <dbReference type="PROSITE-ProRule" id="PRU00076"/>
    </source>
</evidence>
<evidence type="ECO:0000259" key="20">
    <source>
        <dbReference type="PROSITE" id="PS51465"/>
    </source>
</evidence>
<evidence type="ECO:0000259" key="18">
    <source>
        <dbReference type="PROSITE" id="PS50026"/>
    </source>
</evidence>
<dbReference type="CDD" id="cd00055">
    <property type="entry name" value="EGF_Lam"/>
    <property type="match status" value="2"/>
</dbReference>
<accession>A0AAN9VD44</accession>
<dbReference type="EMBL" id="JAZDUA010000418">
    <property type="protein sequence ID" value="KAK7792854.1"/>
    <property type="molecule type" value="Genomic_DNA"/>
</dbReference>
<evidence type="ECO:0008006" key="23">
    <source>
        <dbReference type="Google" id="ProtNLM"/>
    </source>
</evidence>
<dbReference type="InterPro" id="IPR002049">
    <property type="entry name" value="LE_dom"/>
</dbReference>
<dbReference type="InterPro" id="IPR013320">
    <property type="entry name" value="ConA-like_dom_sf"/>
</dbReference>
<feature type="domain" description="Kazal-like" evidence="20">
    <location>
        <begin position="443"/>
        <end position="483"/>
    </location>
</feature>
<dbReference type="PROSITE" id="PS01248">
    <property type="entry name" value="EGF_LAM_1"/>
    <property type="match status" value="1"/>
</dbReference>
<evidence type="ECO:0000256" key="3">
    <source>
        <dbReference type="ARBA" id="ARBA00022729"/>
    </source>
</evidence>
<keyword evidence="9" id="KW-0325">Glycoprotein</keyword>
<dbReference type="Pfam" id="PF00054">
    <property type="entry name" value="Laminin_G_1"/>
    <property type="match status" value="3"/>
</dbReference>
<evidence type="ECO:0000256" key="6">
    <source>
        <dbReference type="ARBA" id="ARBA00022974"/>
    </source>
</evidence>
<feature type="domain" description="EGF-like" evidence="18">
    <location>
        <begin position="1267"/>
        <end position="1304"/>
    </location>
</feature>
<dbReference type="FunFam" id="3.30.60.30:FF:000024">
    <property type="entry name" value="Transmembrane agrin"/>
    <property type="match status" value="4"/>
</dbReference>
<evidence type="ECO:0000313" key="21">
    <source>
        <dbReference type="EMBL" id="KAK7792854.1"/>
    </source>
</evidence>
<dbReference type="Gene3D" id="3.30.60.30">
    <property type="match status" value="8"/>
</dbReference>
<dbReference type="GO" id="GO:0050769">
    <property type="term" value="P:positive regulation of neurogenesis"/>
    <property type="evidence" value="ECO:0007669"/>
    <property type="project" value="UniProtKB-ARBA"/>
</dbReference>
<dbReference type="InterPro" id="IPR002350">
    <property type="entry name" value="Kazal_dom"/>
</dbReference>
<evidence type="ECO:0000256" key="10">
    <source>
        <dbReference type="ARBA" id="ARBA00023207"/>
    </source>
</evidence>
<evidence type="ECO:0000256" key="5">
    <source>
        <dbReference type="ARBA" id="ARBA00022782"/>
    </source>
</evidence>
<feature type="chain" id="PRO_5042846375" description="Agrin" evidence="16">
    <location>
        <begin position="27"/>
        <end position="1826"/>
    </location>
</feature>
<keyword evidence="10" id="KW-0357">Heparan sulfate</keyword>
<feature type="domain" description="Kazal-like" evidence="20">
    <location>
        <begin position="203"/>
        <end position="257"/>
    </location>
</feature>
<feature type="domain" description="Laminin G" evidence="17">
    <location>
        <begin position="1088"/>
        <end position="1266"/>
    </location>
</feature>
<protein>
    <recommendedName>
        <fullName evidence="23">Agrin</fullName>
    </recommendedName>
</protein>
<dbReference type="SMART" id="SM00181">
    <property type="entry name" value="EGF"/>
    <property type="match status" value="9"/>
</dbReference>
<feature type="disulfide bond" evidence="14">
    <location>
        <begin position="726"/>
        <end position="738"/>
    </location>
</feature>
<keyword evidence="7" id="KW-0770">Synapse</keyword>
<comment type="caution">
    <text evidence="21">The sequence shown here is derived from an EMBL/GenBank/DDBJ whole genome shotgun (WGS) entry which is preliminary data.</text>
</comment>
<dbReference type="InterPro" id="IPR001791">
    <property type="entry name" value="Laminin_G"/>
</dbReference>
<dbReference type="GO" id="GO:0005886">
    <property type="term" value="C:plasma membrane"/>
    <property type="evidence" value="ECO:0007669"/>
    <property type="project" value="UniProtKB-SubCell"/>
</dbReference>
<dbReference type="InterPro" id="IPR003645">
    <property type="entry name" value="Fol_N"/>
</dbReference>
<evidence type="ECO:0000259" key="19">
    <source>
        <dbReference type="PROSITE" id="PS50027"/>
    </source>
</evidence>
<dbReference type="FunFam" id="2.10.25.10:FF:000134">
    <property type="entry name" value="Transmembrane agrin"/>
    <property type="match status" value="1"/>
</dbReference>
<feature type="disulfide bond" evidence="14">
    <location>
        <begin position="728"/>
        <end position="745"/>
    </location>
</feature>
<comment type="caution">
    <text evidence="12">Lacks conserved residue(s) required for the propagation of feature annotation.</text>
</comment>
<evidence type="ECO:0000313" key="22">
    <source>
        <dbReference type="Proteomes" id="UP001378592"/>
    </source>
</evidence>
<dbReference type="SMART" id="SM00180">
    <property type="entry name" value="EGF_Lam"/>
    <property type="match status" value="2"/>
</dbReference>
<reference evidence="21 22" key="1">
    <citation type="submission" date="2024-03" db="EMBL/GenBank/DDBJ databases">
        <title>The genome assembly and annotation of the cricket Gryllus longicercus Weissman &amp; Gray.</title>
        <authorList>
            <person name="Szrajer S."/>
            <person name="Gray D."/>
            <person name="Ylla G."/>
        </authorList>
    </citation>
    <scope>NUCLEOTIDE SEQUENCE [LARGE SCALE GENOMIC DNA]</scope>
    <source>
        <strain evidence="21">DAG 2021-001</strain>
        <tissue evidence="21">Whole body minus gut</tissue>
    </source>
</reference>
<evidence type="ECO:0000256" key="4">
    <source>
        <dbReference type="ARBA" id="ARBA00022737"/>
    </source>
</evidence>
<feature type="domain" description="Laminin G" evidence="17">
    <location>
        <begin position="1352"/>
        <end position="1537"/>
    </location>
</feature>
<feature type="domain" description="EGF-like" evidence="18">
    <location>
        <begin position="1533"/>
        <end position="1573"/>
    </location>
</feature>
<evidence type="ECO:0000256" key="15">
    <source>
        <dbReference type="SAM" id="MobiDB-lite"/>
    </source>
</evidence>
<evidence type="ECO:0000256" key="9">
    <source>
        <dbReference type="ARBA" id="ARBA00023180"/>
    </source>
</evidence>
<dbReference type="SMART" id="SM00280">
    <property type="entry name" value="KAZAL"/>
    <property type="match status" value="8"/>
</dbReference>